<dbReference type="NCBIfam" id="TIGR03943">
    <property type="entry name" value="TIGR03943 family putative permease subunit"/>
    <property type="match status" value="1"/>
</dbReference>
<keyword evidence="1" id="KW-0812">Transmembrane</keyword>
<evidence type="ECO:0000313" key="4">
    <source>
        <dbReference type="EMBL" id="GGO65329.1"/>
    </source>
</evidence>
<dbReference type="InterPro" id="IPR015402">
    <property type="entry name" value="DUF1980"/>
</dbReference>
<evidence type="ECO:0000259" key="2">
    <source>
        <dbReference type="Pfam" id="PF09323"/>
    </source>
</evidence>
<keyword evidence="5" id="KW-1185">Reference proteome</keyword>
<feature type="domain" description="DUF1980" evidence="2">
    <location>
        <begin position="12"/>
        <end position="108"/>
    </location>
</feature>
<dbReference type="Pfam" id="PF21537">
    <property type="entry name" value="DUF1980_C"/>
    <property type="match status" value="1"/>
</dbReference>
<evidence type="ECO:0000313" key="5">
    <source>
        <dbReference type="Proteomes" id="UP000638043"/>
    </source>
</evidence>
<keyword evidence="1" id="KW-0472">Membrane</keyword>
<evidence type="ECO:0000259" key="3">
    <source>
        <dbReference type="Pfam" id="PF21537"/>
    </source>
</evidence>
<feature type="transmembrane region" description="Helical" evidence="1">
    <location>
        <begin position="76"/>
        <end position="95"/>
    </location>
</feature>
<dbReference type="Proteomes" id="UP000638043">
    <property type="component" value="Unassembled WGS sequence"/>
</dbReference>
<organism evidence="4 5">
    <name type="scientific">Microbacterium nanhaiense</name>
    <dbReference type="NCBI Taxonomy" id="1301026"/>
    <lineage>
        <taxon>Bacteria</taxon>
        <taxon>Bacillati</taxon>
        <taxon>Actinomycetota</taxon>
        <taxon>Actinomycetes</taxon>
        <taxon>Micrococcales</taxon>
        <taxon>Microbacteriaceae</taxon>
        <taxon>Microbacterium</taxon>
    </lineage>
</organism>
<dbReference type="Pfam" id="PF09323">
    <property type="entry name" value="DUF1980"/>
    <property type="match status" value="1"/>
</dbReference>
<sequence length="231" mass="23808">MFSKYLGVVLAAALSVLTLTLTVTGRLQLYINTSQAWFACGMAVLILIGSIAAVAIRTTDDEHDHDHGSPSRIGAIAGGIGGAVAGAVAIGALILPPATLSAELAMERDTGTPPLFAGADEVQLGVVDTSAFGVGDWSAVFATATNPERYAGETVTLTGFMTDGSLSRLVITHCVVDAQTATLPLEGDVDGLSTGDWVEVTGDIEVDPDGRLVVSASGLTRIDEPDDPYEY</sequence>
<feature type="transmembrane region" description="Helical" evidence="1">
    <location>
        <begin position="36"/>
        <end position="56"/>
    </location>
</feature>
<gene>
    <name evidence="4" type="ORF">GCM10010910_22230</name>
</gene>
<name>A0ABQ2N4A2_9MICO</name>
<dbReference type="PANTHER" id="PTHR40047:SF1">
    <property type="entry name" value="UPF0703 PROTEIN YCGQ"/>
    <property type="match status" value="1"/>
</dbReference>
<dbReference type="RefSeq" id="WP_188701906.1">
    <property type="nucleotide sequence ID" value="NZ_BMMQ01000007.1"/>
</dbReference>
<keyword evidence="1" id="KW-1133">Transmembrane helix</keyword>
<accession>A0ABQ2N4A2</accession>
<dbReference type="InterPro" id="IPR052955">
    <property type="entry name" value="UPF0703_membrane_permease"/>
</dbReference>
<dbReference type="PANTHER" id="PTHR40047">
    <property type="entry name" value="UPF0703 PROTEIN YCGQ"/>
    <property type="match status" value="1"/>
</dbReference>
<protein>
    <submittedName>
        <fullName evidence="4">TIGR03943 family protein</fullName>
    </submittedName>
</protein>
<dbReference type="EMBL" id="BMMQ01000007">
    <property type="protein sequence ID" value="GGO65329.1"/>
    <property type="molecule type" value="Genomic_DNA"/>
</dbReference>
<evidence type="ECO:0000256" key="1">
    <source>
        <dbReference type="SAM" id="Phobius"/>
    </source>
</evidence>
<feature type="domain" description="DUF1980" evidence="3">
    <location>
        <begin position="144"/>
        <end position="231"/>
    </location>
</feature>
<proteinExistence type="predicted"/>
<dbReference type="InterPro" id="IPR048493">
    <property type="entry name" value="DUF1980_N"/>
</dbReference>
<comment type="caution">
    <text evidence="4">The sequence shown here is derived from an EMBL/GenBank/DDBJ whole genome shotgun (WGS) entry which is preliminary data.</text>
</comment>
<dbReference type="InterPro" id="IPR048447">
    <property type="entry name" value="DUF1980_C"/>
</dbReference>
<reference evidence="5" key="1">
    <citation type="journal article" date="2019" name="Int. J. Syst. Evol. Microbiol.">
        <title>The Global Catalogue of Microorganisms (GCM) 10K type strain sequencing project: providing services to taxonomists for standard genome sequencing and annotation.</title>
        <authorList>
            <consortium name="The Broad Institute Genomics Platform"/>
            <consortium name="The Broad Institute Genome Sequencing Center for Infectious Disease"/>
            <person name="Wu L."/>
            <person name="Ma J."/>
        </authorList>
    </citation>
    <scope>NUCLEOTIDE SEQUENCE [LARGE SCALE GENOMIC DNA]</scope>
    <source>
        <strain evidence="5">CGMCC 4.7181</strain>
    </source>
</reference>